<sequence length="244" mass="26598">MGGTGTPLSNGDEMEQYEEGSSLDLVNVEVEGDAVPIEICTRVPLIIRLQHYPTTTPELFLEFNGKTVRIDETRVPNAINLATDEIAGNGKGISNTRLTLVVKHNGVPNLTMIDLPGITRVPIHGQPDNIYEQIADKTGERTLTVVSMSDKAPEGLLEKVTADDVNIGLGYVCVRNRIGDESYGEVRKPEAVLFENYPLLPKIVKSMVGVPVLAQKLTQIQATIIARSLPNIFRKINGKLNASI</sequence>
<evidence type="ECO:0000256" key="2">
    <source>
        <dbReference type="ARBA" id="ARBA00023134"/>
    </source>
</evidence>
<dbReference type="SMART" id="SM00053">
    <property type="entry name" value="DYNc"/>
    <property type="match status" value="1"/>
</dbReference>
<dbReference type="PANTHER" id="PTHR11566">
    <property type="entry name" value="DYNAMIN"/>
    <property type="match status" value="1"/>
</dbReference>
<accession>A0A067KI02</accession>
<dbReference type="Pfam" id="PF01031">
    <property type="entry name" value="Dynamin_M"/>
    <property type="match status" value="1"/>
</dbReference>
<dbReference type="GO" id="GO:0005525">
    <property type="term" value="F:GTP binding"/>
    <property type="evidence" value="ECO:0007669"/>
    <property type="project" value="InterPro"/>
</dbReference>
<dbReference type="Proteomes" id="UP000027138">
    <property type="component" value="Unassembled WGS sequence"/>
</dbReference>
<feature type="domain" description="Dynamin GTPase" evidence="3">
    <location>
        <begin position="1"/>
        <end position="185"/>
    </location>
</feature>
<dbReference type="SUPFAM" id="SSF52540">
    <property type="entry name" value="P-loop containing nucleoside triphosphate hydrolases"/>
    <property type="match status" value="1"/>
</dbReference>
<keyword evidence="1" id="KW-0547">Nucleotide-binding</keyword>
<evidence type="ECO:0000259" key="3">
    <source>
        <dbReference type="SMART" id="SM00053"/>
    </source>
</evidence>
<keyword evidence="2" id="KW-0342">GTP-binding</keyword>
<protein>
    <recommendedName>
        <fullName evidence="3">Dynamin GTPase domain-containing protein</fullName>
    </recommendedName>
</protein>
<dbReference type="Gene3D" id="3.40.50.300">
    <property type="entry name" value="P-loop containing nucleotide triphosphate hydrolases"/>
    <property type="match status" value="2"/>
</dbReference>
<keyword evidence="5" id="KW-1185">Reference proteome</keyword>
<dbReference type="GO" id="GO:0005874">
    <property type="term" value="C:microtubule"/>
    <property type="evidence" value="ECO:0007669"/>
    <property type="project" value="TreeGrafter"/>
</dbReference>
<evidence type="ECO:0000313" key="5">
    <source>
        <dbReference type="Proteomes" id="UP000027138"/>
    </source>
</evidence>
<dbReference type="InterPro" id="IPR027417">
    <property type="entry name" value="P-loop_NTPase"/>
</dbReference>
<dbReference type="InterPro" id="IPR000375">
    <property type="entry name" value="Dynamin_stalk"/>
</dbReference>
<dbReference type="InterPro" id="IPR001401">
    <property type="entry name" value="Dynamin_GTPase"/>
</dbReference>
<reference evidence="4 5" key="1">
    <citation type="journal article" date="2014" name="PLoS ONE">
        <title>Global Analysis of Gene Expression Profiles in Physic Nut (Jatropha curcas L.) Seedlings Exposed to Salt Stress.</title>
        <authorList>
            <person name="Zhang L."/>
            <person name="Zhang C."/>
            <person name="Wu P."/>
            <person name="Chen Y."/>
            <person name="Li M."/>
            <person name="Jiang H."/>
            <person name="Wu G."/>
        </authorList>
    </citation>
    <scope>NUCLEOTIDE SEQUENCE [LARGE SCALE GENOMIC DNA]</scope>
    <source>
        <strain evidence="5">cv. GZQX0401</strain>
        <tissue evidence="4">Young leaves</tissue>
    </source>
</reference>
<dbReference type="GO" id="GO:0016020">
    <property type="term" value="C:membrane"/>
    <property type="evidence" value="ECO:0007669"/>
    <property type="project" value="TreeGrafter"/>
</dbReference>
<dbReference type="EMBL" id="KK914629">
    <property type="protein sequence ID" value="KDP31479.1"/>
    <property type="molecule type" value="Genomic_DNA"/>
</dbReference>
<dbReference type="GO" id="GO:0003924">
    <property type="term" value="F:GTPase activity"/>
    <property type="evidence" value="ECO:0007669"/>
    <property type="project" value="InterPro"/>
</dbReference>
<dbReference type="AlphaFoldDB" id="A0A067KI02"/>
<dbReference type="GO" id="GO:0005737">
    <property type="term" value="C:cytoplasm"/>
    <property type="evidence" value="ECO:0007669"/>
    <property type="project" value="TreeGrafter"/>
</dbReference>
<gene>
    <name evidence="4" type="ORF">JCGZ_15430</name>
</gene>
<dbReference type="Pfam" id="PF00350">
    <property type="entry name" value="Dynamin_N"/>
    <property type="match status" value="1"/>
</dbReference>
<organism evidence="4 5">
    <name type="scientific">Jatropha curcas</name>
    <name type="common">Barbados nut</name>
    <dbReference type="NCBI Taxonomy" id="180498"/>
    <lineage>
        <taxon>Eukaryota</taxon>
        <taxon>Viridiplantae</taxon>
        <taxon>Streptophyta</taxon>
        <taxon>Embryophyta</taxon>
        <taxon>Tracheophyta</taxon>
        <taxon>Spermatophyta</taxon>
        <taxon>Magnoliopsida</taxon>
        <taxon>eudicotyledons</taxon>
        <taxon>Gunneridae</taxon>
        <taxon>Pentapetalae</taxon>
        <taxon>rosids</taxon>
        <taxon>fabids</taxon>
        <taxon>Malpighiales</taxon>
        <taxon>Euphorbiaceae</taxon>
        <taxon>Crotonoideae</taxon>
        <taxon>Jatropheae</taxon>
        <taxon>Jatropha</taxon>
    </lineage>
</organism>
<dbReference type="STRING" id="180498.A0A067KI02"/>
<dbReference type="GO" id="GO:0008017">
    <property type="term" value="F:microtubule binding"/>
    <property type="evidence" value="ECO:0007669"/>
    <property type="project" value="TreeGrafter"/>
</dbReference>
<evidence type="ECO:0000313" key="4">
    <source>
        <dbReference type="EMBL" id="KDP31479.1"/>
    </source>
</evidence>
<name>A0A067KI02_JATCU</name>
<dbReference type="InterPro" id="IPR045063">
    <property type="entry name" value="Dynamin_N"/>
</dbReference>
<evidence type="ECO:0000256" key="1">
    <source>
        <dbReference type="ARBA" id="ARBA00022741"/>
    </source>
</evidence>
<dbReference type="PRINTS" id="PR00195">
    <property type="entry name" value="DYNAMIN"/>
</dbReference>
<dbReference type="PANTHER" id="PTHR11566:SF173">
    <property type="entry name" value="DYNAMIN-RELATED PROTEIN 4C"/>
    <property type="match status" value="1"/>
</dbReference>
<dbReference type="InterPro" id="IPR022812">
    <property type="entry name" value="Dynamin"/>
</dbReference>
<proteinExistence type="predicted"/>
<dbReference type="OrthoDB" id="5061070at2759"/>